<gene>
    <name evidence="1" type="ORF">NCTC10924_01707</name>
</gene>
<sequence>MKLIKLLKDIYPDLDMVQDKWNNDYEGIILFNKEYQTIKRCRLAKKTPKKDGYFTTFWQKNSNGKNIPFSENDLGEELIIVVIDHNQRGVFIIPNNDAIKRNIIFSEQSKGKMAMRFYPPWCTNLNKSAQSTQNWQLKYFKFL</sequence>
<organism evidence="1 2">
    <name type="scientific">Streptococcus porcinus</name>
    <dbReference type="NCBI Taxonomy" id="1340"/>
    <lineage>
        <taxon>Bacteria</taxon>
        <taxon>Bacillati</taxon>
        <taxon>Bacillota</taxon>
        <taxon>Bacilli</taxon>
        <taxon>Lactobacillales</taxon>
        <taxon>Streptococcaceae</taxon>
        <taxon>Streptococcus</taxon>
    </lineage>
</organism>
<dbReference type="AlphaFoldDB" id="A0A4V0HBX6"/>
<dbReference type="PIRSF" id="PIRSF032285">
    <property type="entry name" value="UCP032285"/>
    <property type="match status" value="1"/>
</dbReference>
<dbReference type="Gene3D" id="3.40.1350.140">
    <property type="entry name" value="MepB-like"/>
    <property type="match status" value="1"/>
</dbReference>
<dbReference type="RefSeq" id="WP_003083078.1">
    <property type="nucleotide sequence ID" value="NZ_CP070236.1"/>
</dbReference>
<dbReference type="Proteomes" id="UP000306241">
    <property type="component" value="Chromosome"/>
</dbReference>
<evidence type="ECO:0000313" key="2">
    <source>
        <dbReference type="Proteomes" id="UP000306241"/>
    </source>
</evidence>
<dbReference type="EMBL" id="LR594052">
    <property type="protein sequence ID" value="VTT46512.1"/>
    <property type="molecule type" value="Genomic_DNA"/>
</dbReference>
<dbReference type="InterPro" id="IPR011235">
    <property type="entry name" value="MepB-like"/>
</dbReference>
<proteinExistence type="predicted"/>
<dbReference type="InterPro" id="IPR038231">
    <property type="entry name" value="MepB-like_sf"/>
</dbReference>
<dbReference type="OrthoDB" id="4954833at2"/>
<protein>
    <submittedName>
        <fullName evidence="1">MepB protein</fullName>
    </submittedName>
</protein>
<evidence type="ECO:0000313" key="1">
    <source>
        <dbReference type="EMBL" id="VTT46512.1"/>
    </source>
</evidence>
<reference evidence="1 2" key="1">
    <citation type="submission" date="2019-05" db="EMBL/GenBank/DDBJ databases">
        <authorList>
            <consortium name="Pathogen Informatics"/>
        </authorList>
    </citation>
    <scope>NUCLEOTIDE SEQUENCE [LARGE SCALE GENOMIC DNA]</scope>
    <source>
        <strain evidence="1 2">NCTC10924</strain>
    </source>
</reference>
<accession>A0A4V0HBX6</accession>
<dbReference type="Pfam" id="PF08877">
    <property type="entry name" value="MepB-like"/>
    <property type="match status" value="1"/>
</dbReference>
<name>A0A4V0HBX6_STRPO</name>